<evidence type="ECO:0000313" key="1">
    <source>
        <dbReference type="EMBL" id="ACR73494.1"/>
    </source>
</evidence>
<organism evidence="1 2">
    <name type="scientific">Lachnospira eligens (strain ATCC 27750 / DSM 3376 / VPI C15-48 / C15-B4)</name>
    <name type="common">Eubacterium eligens</name>
    <dbReference type="NCBI Taxonomy" id="515620"/>
    <lineage>
        <taxon>Bacteria</taxon>
        <taxon>Bacillati</taxon>
        <taxon>Bacillota</taxon>
        <taxon>Clostridia</taxon>
        <taxon>Lachnospirales</taxon>
        <taxon>Lachnospiraceae</taxon>
        <taxon>Lachnospira</taxon>
    </lineage>
</organism>
<dbReference type="EMBL" id="CP001106">
    <property type="protein sequence ID" value="ACR73494.1"/>
    <property type="molecule type" value="Genomic_DNA"/>
</dbReference>
<dbReference type="AlphaFoldDB" id="C4Z6A2"/>
<dbReference type="KEGG" id="eel:EUBELI_20349"/>
<proteinExistence type="predicted"/>
<sequence length="42" mass="5234">MISYKQLPFNFCQINVILITIDFKQFINFRTRKRGTNYEYIR</sequence>
<evidence type="ECO:0000313" key="2">
    <source>
        <dbReference type="Proteomes" id="UP000001476"/>
    </source>
</evidence>
<dbReference type="HOGENOM" id="CLU_3251663_0_0_9"/>
<keyword evidence="2" id="KW-1185">Reference proteome</keyword>
<gene>
    <name evidence="1" type="ordered locus">EUBELI_20349</name>
</gene>
<name>C4Z6A2_LACE2</name>
<reference evidence="1 2" key="1">
    <citation type="journal article" date="2009" name="Proc. Natl. Acad. Sci. U.S.A.">
        <title>Characterizing a model human gut microbiota composed of members of its two dominant bacterial phyla.</title>
        <authorList>
            <person name="Mahowald M.A."/>
            <person name="Rey F.E."/>
            <person name="Seedorf H."/>
            <person name="Turnbaugh P.J."/>
            <person name="Fulton R.S."/>
            <person name="Wollam A."/>
            <person name="Shah N."/>
            <person name="Wang C."/>
            <person name="Magrini V."/>
            <person name="Wilson R.K."/>
            <person name="Cantarel B.L."/>
            <person name="Coutinho P.M."/>
            <person name="Henrissat B."/>
            <person name="Crock L.W."/>
            <person name="Russell A."/>
            <person name="Verberkmoes N.C."/>
            <person name="Hettich R.L."/>
            <person name="Gordon J.I."/>
        </authorList>
    </citation>
    <scope>NUCLEOTIDE SEQUENCE [LARGE SCALE GENOMIC DNA]</scope>
    <source>
        <strain evidence="2">ATCC 27750 / DSM 3376 / VPI C15-48 / C15-B4</strain>
        <plasmid evidence="1">unnamed</plasmid>
    </source>
</reference>
<keyword evidence="1" id="KW-0614">Plasmid</keyword>
<protein>
    <submittedName>
        <fullName evidence="1">Uncharacterized protein</fullName>
    </submittedName>
</protein>
<geneLocation type="plasmid" evidence="2">
    <name>pEubeli2</name>
</geneLocation>
<accession>C4Z6A2</accession>
<dbReference type="Proteomes" id="UP000001476">
    <property type="component" value="Plasmid pEubeli2"/>
</dbReference>